<feature type="compositionally biased region" description="Acidic residues" evidence="1">
    <location>
        <begin position="324"/>
        <end position="341"/>
    </location>
</feature>
<evidence type="ECO:0000313" key="3">
    <source>
        <dbReference type="EMBL" id="EEP82754.1"/>
    </source>
</evidence>
<proteinExistence type="predicted"/>
<dbReference type="RefSeq" id="XP_002582846.1">
    <property type="nucleotide sequence ID" value="XM_002582800.1"/>
</dbReference>
<organism evidence="3 4">
    <name type="scientific">Uncinocarpus reesii (strain UAMH 1704)</name>
    <dbReference type="NCBI Taxonomy" id="336963"/>
    <lineage>
        <taxon>Eukaryota</taxon>
        <taxon>Fungi</taxon>
        <taxon>Dikarya</taxon>
        <taxon>Ascomycota</taxon>
        <taxon>Pezizomycotina</taxon>
        <taxon>Eurotiomycetes</taxon>
        <taxon>Eurotiomycetidae</taxon>
        <taxon>Onygenales</taxon>
        <taxon>Onygenaceae</taxon>
        <taxon>Uncinocarpus</taxon>
    </lineage>
</organism>
<name>C4JZL8_UNCRE</name>
<protein>
    <recommendedName>
        <fullName evidence="2">HNH nuclease domain-containing protein</fullName>
    </recommendedName>
</protein>
<evidence type="ECO:0000259" key="2">
    <source>
        <dbReference type="Pfam" id="PF13391"/>
    </source>
</evidence>
<dbReference type="EMBL" id="CH476619">
    <property type="protein sequence ID" value="EEP82754.1"/>
    <property type="molecule type" value="Genomic_DNA"/>
</dbReference>
<sequence>MASRPVIPPRSSSKRLRDELDDLNHEIARKRRQLKPKGSFDSEYWETALDIVRSETARNNVRRQISTEKFKTEGGSEEAWATMEDAKQLHAELEALKLKERKFRDQLRRVKSGSGEPDSEANTVTLRRSYLELFISSSRGLGIASYGGGRENKAQSSFRASLIEAYNAQKSEIEYEDLLWCPILSRWLAKEDVTASHIFSYRHGQQTMTAIFGETQEPELFSPKNGLLISNHVEAKFESGPMLRRAFTERWQGQILRESELEKPAWSSPGKYLKRNMLLAFVDEIGHKYDHLLDGCTETGNNLEAKEEDDLLLLTAARQIGLAQEEEEDSDDENLDDDDFI</sequence>
<feature type="region of interest" description="Disordered" evidence="1">
    <location>
        <begin position="322"/>
        <end position="341"/>
    </location>
</feature>
<reference evidence="4" key="1">
    <citation type="journal article" date="2009" name="Genome Res.">
        <title>Comparative genomic analyses of the human fungal pathogens Coccidioides and their relatives.</title>
        <authorList>
            <person name="Sharpton T.J."/>
            <person name="Stajich J.E."/>
            <person name="Rounsley S.D."/>
            <person name="Gardner M.J."/>
            <person name="Wortman J.R."/>
            <person name="Jordar V.S."/>
            <person name="Maiti R."/>
            <person name="Kodira C.D."/>
            <person name="Neafsey D.E."/>
            <person name="Zeng Q."/>
            <person name="Hung C.-Y."/>
            <person name="McMahan C."/>
            <person name="Muszewska A."/>
            <person name="Grynberg M."/>
            <person name="Mandel M.A."/>
            <person name="Kellner E.M."/>
            <person name="Barker B.M."/>
            <person name="Galgiani J.N."/>
            <person name="Orbach M.J."/>
            <person name="Kirkland T.N."/>
            <person name="Cole G.T."/>
            <person name="Henn M.R."/>
            <person name="Birren B.W."/>
            <person name="Taylor J.W."/>
        </authorList>
    </citation>
    <scope>NUCLEOTIDE SEQUENCE [LARGE SCALE GENOMIC DNA]</scope>
    <source>
        <strain evidence="4">UAMH 1704</strain>
    </source>
</reference>
<gene>
    <name evidence="3" type="ORF">UREG_07619</name>
</gene>
<dbReference type="KEGG" id="ure:UREG_07619"/>
<evidence type="ECO:0000313" key="4">
    <source>
        <dbReference type="Proteomes" id="UP000002058"/>
    </source>
</evidence>
<dbReference type="HOGENOM" id="CLU_051391_1_0_1"/>
<dbReference type="InterPro" id="IPR003615">
    <property type="entry name" value="HNH_nuc"/>
</dbReference>
<dbReference type="eggNOG" id="ENOG502SR67">
    <property type="taxonomic scope" value="Eukaryota"/>
</dbReference>
<accession>C4JZL8</accession>
<dbReference type="OrthoDB" id="4171673at2759"/>
<dbReference type="OMA" id="WLNCEPR"/>
<feature type="domain" description="HNH nuclease" evidence="2">
    <location>
        <begin position="191"/>
        <end position="240"/>
    </location>
</feature>
<dbReference type="GeneID" id="8437873"/>
<dbReference type="AlphaFoldDB" id="C4JZL8"/>
<evidence type="ECO:0000256" key="1">
    <source>
        <dbReference type="SAM" id="MobiDB-lite"/>
    </source>
</evidence>
<keyword evidence="4" id="KW-1185">Reference proteome</keyword>
<dbReference type="InParanoid" id="C4JZL8"/>
<dbReference type="VEuPathDB" id="FungiDB:UREG_07619"/>
<dbReference type="Proteomes" id="UP000002058">
    <property type="component" value="Unassembled WGS sequence"/>
</dbReference>
<dbReference type="Pfam" id="PF13391">
    <property type="entry name" value="HNH_2"/>
    <property type="match status" value="1"/>
</dbReference>